<feature type="region of interest" description="Disordered" evidence="1">
    <location>
        <begin position="1"/>
        <end position="306"/>
    </location>
</feature>
<evidence type="ECO:0000313" key="3">
    <source>
        <dbReference type="Proteomes" id="UP000271974"/>
    </source>
</evidence>
<gene>
    <name evidence="2" type="ORF">EGW08_007897</name>
</gene>
<feature type="compositionally biased region" description="Acidic residues" evidence="1">
    <location>
        <begin position="84"/>
        <end position="96"/>
    </location>
</feature>
<reference evidence="2 3" key="1">
    <citation type="submission" date="2019-01" db="EMBL/GenBank/DDBJ databases">
        <title>A draft genome assembly of the solar-powered sea slug Elysia chlorotica.</title>
        <authorList>
            <person name="Cai H."/>
            <person name="Li Q."/>
            <person name="Fang X."/>
            <person name="Li J."/>
            <person name="Curtis N.E."/>
            <person name="Altenburger A."/>
            <person name="Shibata T."/>
            <person name="Feng M."/>
            <person name="Maeda T."/>
            <person name="Schwartz J.A."/>
            <person name="Shigenobu S."/>
            <person name="Lundholm N."/>
            <person name="Nishiyama T."/>
            <person name="Yang H."/>
            <person name="Hasebe M."/>
            <person name="Li S."/>
            <person name="Pierce S.K."/>
            <person name="Wang J."/>
        </authorList>
    </citation>
    <scope>NUCLEOTIDE SEQUENCE [LARGE SCALE GENOMIC DNA]</scope>
    <source>
        <strain evidence="2">EC2010</strain>
        <tissue evidence="2">Whole organism of an adult</tissue>
    </source>
</reference>
<feature type="non-terminal residue" evidence="2">
    <location>
        <position position="1"/>
    </location>
</feature>
<accession>A0A433TS03</accession>
<protein>
    <submittedName>
        <fullName evidence="2">Uncharacterized protein</fullName>
    </submittedName>
</protein>
<evidence type="ECO:0000256" key="1">
    <source>
        <dbReference type="SAM" id="MobiDB-lite"/>
    </source>
</evidence>
<comment type="caution">
    <text evidence="2">The sequence shown here is derived from an EMBL/GenBank/DDBJ whole genome shotgun (WGS) entry which is preliminary data.</text>
</comment>
<evidence type="ECO:0000313" key="2">
    <source>
        <dbReference type="EMBL" id="RUS84365.1"/>
    </source>
</evidence>
<dbReference type="Proteomes" id="UP000271974">
    <property type="component" value="Unassembled WGS sequence"/>
</dbReference>
<feature type="compositionally biased region" description="Basic and acidic residues" evidence="1">
    <location>
        <begin position="132"/>
        <end position="151"/>
    </location>
</feature>
<dbReference type="EMBL" id="RQTK01000208">
    <property type="protein sequence ID" value="RUS84365.1"/>
    <property type="molecule type" value="Genomic_DNA"/>
</dbReference>
<proteinExistence type="predicted"/>
<dbReference type="AlphaFoldDB" id="A0A433TS03"/>
<dbReference type="OrthoDB" id="10679378at2759"/>
<feature type="compositionally biased region" description="Basic and acidic residues" evidence="1">
    <location>
        <begin position="191"/>
        <end position="203"/>
    </location>
</feature>
<sequence length="419" mass="45394">KGIPESTAVEKRDRSPPSGQAGGDNLQGSWSERAFAASRLAGQGSGSDRGTFRTPDASPRVAAKSRDLQVSWSERRLASPLSLEEQEQQEEEEEEGGSAHWKLPRDTRRFRRKADVEREQRKESDKEEEEVVEKLRDTQNDVSREEPRDQSSVEFSDARPLSAERDSETRGEGSAQPACPLEVSSSTLKAMRIEGQTRTDADSRLSGGFEPSLEALETDQQEEELKSGGDKSGSCTGTFAGQVDGERKSSPPLTETKFNGSSNTDTCGEEKDGNRDGEGITGKDSGFDPMDGEKDEDCGEETNKSVGANGVHKYQTLLIVIRDLLVDYLTGMAQVPDEQDGGAPIVTATMKYLDQQCSRTELGALARCVGDGLGLDLPEDSASAREGQVALQRLLGLCDRFRALHLMSVLRGGVANGTS</sequence>
<keyword evidence="3" id="KW-1185">Reference proteome</keyword>
<feature type="compositionally biased region" description="Basic and acidic residues" evidence="1">
    <location>
        <begin position="103"/>
        <end position="125"/>
    </location>
</feature>
<name>A0A433TS03_ELYCH</name>
<feature type="compositionally biased region" description="Basic and acidic residues" evidence="1">
    <location>
        <begin position="268"/>
        <end position="278"/>
    </location>
</feature>
<feature type="compositionally biased region" description="Basic and acidic residues" evidence="1">
    <location>
        <begin position="162"/>
        <end position="171"/>
    </location>
</feature>
<feature type="compositionally biased region" description="Polar residues" evidence="1">
    <location>
        <begin position="251"/>
        <end position="266"/>
    </location>
</feature>
<organism evidence="2 3">
    <name type="scientific">Elysia chlorotica</name>
    <name type="common">Eastern emerald elysia</name>
    <name type="synonym">Sea slug</name>
    <dbReference type="NCBI Taxonomy" id="188477"/>
    <lineage>
        <taxon>Eukaryota</taxon>
        <taxon>Metazoa</taxon>
        <taxon>Spiralia</taxon>
        <taxon>Lophotrochozoa</taxon>
        <taxon>Mollusca</taxon>
        <taxon>Gastropoda</taxon>
        <taxon>Heterobranchia</taxon>
        <taxon>Euthyneura</taxon>
        <taxon>Panpulmonata</taxon>
        <taxon>Sacoglossa</taxon>
        <taxon>Placobranchoidea</taxon>
        <taxon>Plakobranchidae</taxon>
        <taxon>Elysia</taxon>
    </lineage>
</organism>